<comment type="caution">
    <text evidence="2">The sequence shown here is derived from an EMBL/GenBank/DDBJ whole genome shotgun (WGS) entry which is preliminary data.</text>
</comment>
<keyword evidence="1" id="KW-1133">Transmembrane helix</keyword>
<dbReference type="PANTHER" id="PTHR37305:SF1">
    <property type="entry name" value="MEMBRANE PROTEIN"/>
    <property type="match status" value="1"/>
</dbReference>
<dbReference type="OrthoDB" id="4187110at2"/>
<evidence type="ECO:0000313" key="3">
    <source>
        <dbReference type="Proteomes" id="UP000278746"/>
    </source>
</evidence>
<feature type="transmembrane region" description="Helical" evidence="1">
    <location>
        <begin position="230"/>
        <end position="252"/>
    </location>
</feature>
<dbReference type="PANTHER" id="PTHR37305">
    <property type="entry name" value="INTEGRAL MEMBRANE PROTEIN-RELATED"/>
    <property type="match status" value="1"/>
</dbReference>
<dbReference type="Proteomes" id="UP000278746">
    <property type="component" value="Unassembled WGS sequence"/>
</dbReference>
<feature type="transmembrane region" description="Helical" evidence="1">
    <location>
        <begin position="76"/>
        <end position="94"/>
    </location>
</feature>
<feature type="transmembrane region" description="Helical" evidence="1">
    <location>
        <begin position="153"/>
        <end position="174"/>
    </location>
</feature>
<dbReference type="RefSeq" id="WP_122898380.1">
    <property type="nucleotide sequence ID" value="NZ_RHIB01000001.1"/>
</dbReference>
<protein>
    <submittedName>
        <fullName evidence="2">ABC transporter permease</fullName>
    </submittedName>
</protein>
<evidence type="ECO:0000256" key="1">
    <source>
        <dbReference type="SAM" id="Phobius"/>
    </source>
</evidence>
<keyword evidence="1" id="KW-0472">Membrane</keyword>
<reference evidence="2 3" key="1">
    <citation type="submission" date="2018-10" db="EMBL/GenBank/DDBJ databases">
        <title>Bacillus Keqinensis sp. nov., a moderately halophilic bacterium isolated from a saline-alkaline lake.</title>
        <authorList>
            <person name="Wang H."/>
        </authorList>
    </citation>
    <scope>NUCLEOTIDE SEQUENCE [LARGE SCALE GENOMIC DNA]</scope>
    <source>
        <strain evidence="2 3">KQ-3</strain>
    </source>
</reference>
<organism evidence="2 3">
    <name type="scientific">Alteribacter keqinensis</name>
    <dbReference type="NCBI Taxonomy" id="2483800"/>
    <lineage>
        <taxon>Bacteria</taxon>
        <taxon>Bacillati</taxon>
        <taxon>Bacillota</taxon>
        <taxon>Bacilli</taxon>
        <taxon>Bacillales</taxon>
        <taxon>Bacillaceae</taxon>
        <taxon>Alteribacter</taxon>
    </lineage>
</organism>
<dbReference type="GO" id="GO:0005886">
    <property type="term" value="C:plasma membrane"/>
    <property type="evidence" value="ECO:0007669"/>
    <property type="project" value="UniProtKB-SubCell"/>
</dbReference>
<dbReference type="AlphaFoldDB" id="A0A3M7U040"/>
<gene>
    <name evidence="2" type="ORF">EBO34_11495</name>
</gene>
<proteinExistence type="predicted"/>
<feature type="transmembrane region" description="Helical" evidence="1">
    <location>
        <begin position="115"/>
        <end position="141"/>
    </location>
</feature>
<accession>A0A3M7U040</accession>
<evidence type="ECO:0000313" key="2">
    <source>
        <dbReference type="EMBL" id="RNA70512.1"/>
    </source>
</evidence>
<dbReference type="GO" id="GO:0140359">
    <property type="term" value="F:ABC-type transporter activity"/>
    <property type="evidence" value="ECO:0007669"/>
    <property type="project" value="InterPro"/>
</dbReference>
<sequence length="260" mass="28656">MRQWTVLYKKELKEQWRSFKWLWVPLVFMLLGMMQPVTAFYLPEIMEQFGGLPEGAVFDISLPGGGQVIAETLGQFSQIGTLILVLAFMGTIVNERVQGTWVMVLVKPVSYANFITAKWAGVATIVTVSYVLGLAAGIYYTVLLIESVPVGPVISGALIFLLWLLFLITLLLLFSSLFKSSAAVAFLTLGIAIVLSLISGVLPEVMEWSPGMLTSHSYEWLITGEPREGLWLPITVTAVLIACMISLSVYSVKRKEVISS</sequence>
<feature type="transmembrane region" description="Helical" evidence="1">
    <location>
        <begin position="21"/>
        <end position="42"/>
    </location>
</feature>
<keyword evidence="3" id="KW-1185">Reference proteome</keyword>
<keyword evidence="1" id="KW-0812">Transmembrane</keyword>
<dbReference type="EMBL" id="RHIB01000001">
    <property type="protein sequence ID" value="RNA70512.1"/>
    <property type="molecule type" value="Genomic_DNA"/>
</dbReference>
<dbReference type="Pfam" id="PF12679">
    <property type="entry name" value="ABC2_membrane_2"/>
    <property type="match status" value="1"/>
</dbReference>
<feature type="transmembrane region" description="Helical" evidence="1">
    <location>
        <begin position="181"/>
        <end position="202"/>
    </location>
</feature>
<name>A0A3M7U040_9BACI</name>